<evidence type="ECO:0000259" key="6">
    <source>
        <dbReference type="PROSITE" id="PS50190"/>
    </source>
</evidence>
<feature type="domain" description="SEC7" evidence="6">
    <location>
        <begin position="26"/>
        <end position="256"/>
    </location>
</feature>
<dbReference type="GO" id="GO:0032587">
    <property type="term" value="C:ruffle membrane"/>
    <property type="evidence" value="ECO:0007669"/>
    <property type="project" value="UniProtKB-SubCell"/>
</dbReference>
<feature type="region of interest" description="Disordered" evidence="4">
    <location>
        <begin position="78"/>
        <end position="102"/>
    </location>
</feature>
<dbReference type="PROSITE" id="PS50190">
    <property type="entry name" value="SEC7"/>
    <property type="match status" value="1"/>
</dbReference>
<dbReference type="FunFam" id="2.30.29.30:FF:000054">
    <property type="entry name" value="PH and SEC7 domain-containing protein 3"/>
    <property type="match status" value="1"/>
</dbReference>
<dbReference type="InterPro" id="IPR001849">
    <property type="entry name" value="PH_domain"/>
</dbReference>
<feature type="region of interest" description="Disordered" evidence="4">
    <location>
        <begin position="272"/>
        <end position="293"/>
    </location>
</feature>
<dbReference type="CDD" id="cd13295">
    <property type="entry name" value="PH_EFA6"/>
    <property type="match status" value="1"/>
</dbReference>
<dbReference type="Proteomes" id="UP000261540">
    <property type="component" value="Unplaced"/>
</dbReference>
<evidence type="ECO:0000256" key="2">
    <source>
        <dbReference type="ARBA" id="ARBA00022475"/>
    </source>
</evidence>
<dbReference type="InterPro" id="IPR041681">
    <property type="entry name" value="PH_9"/>
</dbReference>
<dbReference type="InterPro" id="IPR023394">
    <property type="entry name" value="Sec7_C_sf"/>
</dbReference>
<dbReference type="InterPro" id="IPR000904">
    <property type="entry name" value="Sec7_dom"/>
</dbReference>
<dbReference type="Ensembl" id="ENSPKIT00000025578.1">
    <property type="protein sequence ID" value="ENSPKIP00000001652.1"/>
    <property type="gene ID" value="ENSPKIG00000019866.1"/>
</dbReference>
<dbReference type="Gene3D" id="1.10.1000.11">
    <property type="entry name" value="Arf Nucleotide-binding Site Opener,domain 2"/>
    <property type="match status" value="1"/>
</dbReference>
<comment type="subcellular location">
    <subcellularLocation>
        <location evidence="1">Cell projection</location>
        <location evidence="1">Ruffle membrane</location>
    </subcellularLocation>
</comment>
<feature type="compositionally biased region" description="Basic and acidic residues" evidence="4">
    <location>
        <begin position="1"/>
        <end position="41"/>
    </location>
</feature>
<feature type="region of interest" description="Disordered" evidence="4">
    <location>
        <begin position="534"/>
        <end position="556"/>
    </location>
</feature>
<dbReference type="InterPro" id="IPR001605">
    <property type="entry name" value="PH_dom-spectrin-type"/>
</dbReference>
<sequence>MDQSEPEKQSQEQREEGSKERDHMDQSEAEKQSQEQRDEGSRLIGDMGQSEPEDRSDELSTTCPIQQAELSTSGYMDRAANNEPVSQPAQAEEQAIPHANGRCVDREGARALAERLYRLDNMRRTEVVKHMDKDNEFSRAVGEEYLKFFHFTGQSLEQSLRSFLKVVVLIGETQERERVLEHFANRFHQCNPDCFSPEVVLTLTCAVMLLNSDLHGQNVGKAMSVSSFVSNLEGMNDGGNFCKDLLKNLYSSIKSDPLEWAVNEEELKCSLLPGEDKTEAQPRSKSNPFQDVPHDKKATVYKHGLLTRKAHADIDGKRTPWGKRSWKTFYAVLKGMVLYLQKDEYRMEWQSSEEVVSVHHALAEKAADYTKKPHVFRLQTADWRVFLFQASSAEQMSSWISRINLVSALYSSPPFPAAVGSQKKFTRPILPASQSTLSMDKQLESHCRMLQSFSEDLSFLTQSLPEGRKAKAREMEEYKLREEYLQHEKSRYEVYKQILEVWKGLIRGKDGEPGAAELEQLDREMCDISDDELDEGAGLKKSHSSPSINLEPTPQPTVKVKRNISERRTYRKIVIPRRNREL</sequence>
<dbReference type="CDD" id="cd00171">
    <property type="entry name" value="Sec7"/>
    <property type="match status" value="1"/>
</dbReference>
<protein>
    <recommendedName>
        <fullName evidence="9">Pleckstrin and Sec7 domain containing 4</fullName>
    </recommendedName>
</protein>
<proteinExistence type="predicted"/>
<evidence type="ECO:0000313" key="8">
    <source>
        <dbReference type="Proteomes" id="UP000261540"/>
    </source>
</evidence>
<dbReference type="InterPro" id="IPR011993">
    <property type="entry name" value="PH-like_dom_sf"/>
</dbReference>
<accession>A0A3B3Q4W6</accession>
<dbReference type="GO" id="GO:0032012">
    <property type="term" value="P:regulation of ARF protein signal transduction"/>
    <property type="evidence" value="ECO:0007669"/>
    <property type="project" value="InterPro"/>
</dbReference>
<dbReference type="SUPFAM" id="SSF48425">
    <property type="entry name" value="Sec7 domain"/>
    <property type="match status" value="1"/>
</dbReference>
<dbReference type="PRINTS" id="PR00683">
    <property type="entry name" value="SPECTRINPH"/>
</dbReference>
<organism evidence="7 8">
    <name type="scientific">Paramormyrops kingsleyae</name>
    <dbReference type="NCBI Taxonomy" id="1676925"/>
    <lineage>
        <taxon>Eukaryota</taxon>
        <taxon>Metazoa</taxon>
        <taxon>Chordata</taxon>
        <taxon>Craniata</taxon>
        <taxon>Vertebrata</taxon>
        <taxon>Euteleostomi</taxon>
        <taxon>Actinopterygii</taxon>
        <taxon>Neopterygii</taxon>
        <taxon>Teleostei</taxon>
        <taxon>Osteoglossocephala</taxon>
        <taxon>Osteoglossomorpha</taxon>
        <taxon>Osteoglossiformes</taxon>
        <taxon>Mormyridae</taxon>
        <taxon>Paramormyrops</taxon>
    </lineage>
</organism>
<dbReference type="GO" id="GO:0005543">
    <property type="term" value="F:phospholipid binding"/>
    <property type="evidence" value="ECO:0007669"/>
    <property type="project" value="InterPro"/>
</dbReference>
<dbReference type="GeneTree" id="ENSGT00940000155061"/>
<dbReference type="Pfam" id="PF15410">
    <property type="entry name" value="PH_9"/>
    <property type="match status" value="1"/>
</dbReference>
<dbReference type="SUPFAM" id="SSF50729">
    <property type="entry name" value="PH domain-like"/>
    <property type="match status" value="1"/>
</dbReference>
<evidence type="ECO:0008006" key="9">
    <source>
        <dbReference type="Google" id="ProtNLM"/>
    </source>
</evidence>
<dbReference type="Pfam" id="PF01369">
    <property type="entry name" value="Sec7"/>
    <property type="match status" value="1"/>
</dbReference>
<dbReference type="GO" id="GO:0005085">
    <property type="term" value="F:guanyl-nucleotide exchange factor activity"/>
    <property type="evidence" value="ECO:0007669"/>
    <property type="project" value="InterPro"/>
</dbReference>
<feature type="region of interest" description="Disordered" evidence="4">
    <location>
        <begin position="1"/>
        <end position="61"/>
    </location>
</feature>
<dbReference type="PANTHER" id="PTHR10663">
    <property type="entry name" value="GUANYL-NUCLEOTIDE EXCHANGE FACTOR"/>
    <property type="match status" value="1"/>
</dbReference>
<dbReference type="SMART" id="SM00233">
    <property type="entry name" value="PH"/>
    <property type="match status" value="1"/>
</dbReference>
<dbReference type="Gene3D" id="2.30.29.30">
    <property type="entry name" value="Pleckstrin-homology domain (PH domain)/Phosphotyrosine-binding domain (PTB)"/>
    <property type="match status" value="1"/>
</dbReference>
<dbReference type="PROSITE" id="PS50003">
    <property type="entry name" value="PH_DOMAIN"/>
    <property type="match status" value="1"/>
</dbReference>
<evidence type="ECO:0000313" key="7">
    <source>
        <dbReference type="Ensembl" id="ENSPKIP00000001652.1"/>
    </source>
</evidence>
<reference evidence="7" key="1">
    <citation type="submission" date="2025-08" db="UniProtKB">
        <authorList>
            <consortium name="Ensembl"/>
        </authorList>
    </citation>
    <scope>IDENTIFICATION</scope>
</reference>
<keyword evidence="3" id="KW-0472">Membrane</keyword>
<dbReference type="InterPro" id="IPR035999">
    <property type="entry name" value="Sec7_dom_sf"/>
</dbReference>
<dbReference type="SMART" id="SM00222">
    <property type="entry name" value="Sec7"/>
    <property type="match status" value="1"/>
</dbReference>
<reference evidence="7" key="2">
    <citation type="submission" date="2025-09" db="UniProtKB">
        <authorList>
            <consortium name="Ensembl"/>
        </authorList>
    </citation>
    <scope>IDENTIFICATION</scope>
</reference>
<keyword evidence="8" id="KW-1185">Reference proteome</keyword>
<evidence type="ECO:0000256" key="3">
    <source>
        <dbReference type="ARBA" id="ARBA00023136"/>
    </source>
</evidence>
<feature type="domain" description="PH" evidence="5">
    <location>
        <begin position="299"/>
        <end position="408"/>
    </location>
</feature>
<evidence type="ECO:0000259" key="5">
    <source>
        <dbReference type="PROSITE" id="PS50003"/>
    </source>
</evidence>
<dbReference type="PANTHER" id="PTHR10663:SF338">
    <property type="entry name" value="PH AND SEC7 DOMAIN-CONTAINING PROTEIN 4"/>
    <property type="match status" value="1"/>
</dbReference>
<evidence type="ECO:0000256" key="1">
    <source>
        <dbReference type="ARBA" id="ARBA00004632"/>
    </source>
</evidence>
<evidence type="ECO:0000256" key="4">
    <source>
        <dbReference type="SAM" id="MobiDB-lite"/>
    </source>
</evidence>
<keyword evidence="2" id="KW-1003">Cell membrane</keyword>
<name>A0A3B3Q4W6_9TELE</name>
<dbReference type="AlphaFoldDB" id="A0A3B3Q4W6"/>